<comment type="caution">
    <text evidence="1">The sequence shown here is derived from an EMBL/GenBank/DDBJ whole genome shotgun (WGS) entry which is preliminary data.</text>
</comment>
<dbReference type="AlphaFoldDB" id="A0A0V1LKW7"/>
<reference evidence="1 2" key="1">
    <citation type="submission" date="2015-05" db="EMBL/GenBank/DDBJ databases">
        <title>Evolution of Trichinella species and genotypes.</title>
        <authorList>
            <person name="Korhonen P.K."/>
            <person name="Edoardo P."/>
            <person name="Giuseppe L.R."/>
            <person name="Gasser R.B."/>
        </authorList>
    </citation>
    <scope>NUCLEOTIDE SEQUENCE [LARGE SCALE GENOMIC DNA]</scope>
    <source>
        <strain evidence="1">ISS10</strain>
    </source>
</reference>
<evidence type="ECO:0000313" key="1">
    <source>
        <dbReference type="EMBL" id="KRZ60160.1"/>
    </source>
</evidence>
<organism evidence="1 2">
    <name type="scientific">Trichinella nativa</name>
    <dbReference type="NCBI Taxonomy" id="6335"/>
    <lineage>
        <taxon>Eukaryota</taxon>
        <taxon>Metazoa</taxon>
        <taxon>Ecdysozoa</taxon>
        <taxon>Nematoda</taxon>
        <taxon>Enoplea</taxon>
        <taxon>Dorylaimia</taxon>
        <taxon>Trichinellida</taxon>
        <taxon>Trichinellidae</taxon>
        <taxon>Trichinella</taxon>
    </lineage>
</organism>
<keyword evidence="2" id="KW-1185">Reference proteome</keyword>
<accession>A0A0V1LKW7</accession>
<gene>
    <name evidence="1" type="ORF">T02_4392</name>
</gene>
<protein>
    <submittedName>
        <fullName evidence="1">Uncharacterized protein</fullName>
    </submittedName>
</protein>
<dbReference type="EMBL" id="JYDW01000032">
    <property type="protein sequence ID" value="KRZ60160.1"/>
    <property type="molecule type" value="Genomic_DNA"/>
</dbReference>
<dbReference type="Proteomes" id="UP000054721">
    <property type="component" value="Unassembled WGS sequence"/>
</dbReference>
<evidence type="ECO:0000313" key="2">
    <source>
        <dbReference type="Proteomes" id="UP000054721"/>
    </source>
</evidence>
<name>A0A0V1LKW7_9BILA</name>
<sequence>MKVVASVGNQSSNGKVHRSFYTLLISDRWCCKSFLWLNDSSNKEPRSYVTCHTGDANIFSIQTRT</sequence>
<proteinExistence type="predicted"/>